<organism evidence="3 4">
    <name type="scientific">Vitis vinifera</name>
    <name type="common">Grape</name>
    <dbReference type="NCBI Taxonomy" id="29760"/>
    <lineage>
        <taxon>Eukaryota</taxon>
        <taxon>Viridiplantae</taxon>
        <taxon>Streptophyta</taxon>
        <taxon>Embryophyta</taxon>
        <taxon>Tracheophyta</taxon>
        <taxon>Spermatophyta</taxon>
        <taxon>Magnoliopsida</taxon>
        <taxon>eudicotyledons</taxon>
        <taxon>Gunneridae</taxon>
        <taxon>Pentapetalae</taxon>
        <taxon>rosids</taxon>
        <taxon>Vitales</taxon>
        <taxon>Vitaceae</taxon>
        <taxon>Viteae</taxon>
        <taxon>Vitis</taxon>
    </lineage>
</organism>
<protein>
    <submittedName>
        <fullName evidence="3">Retrovirus-related Pol polyprotein from transposon RE1</fullName>
    </submittedName>
</protein>
<gene>
    <name evidence="3" type="primary">RE1_2209</name>
    <name evidence="3" type="ORF">CK203_099632</name>
</gene>
<name>A0A438DNG2_VITVI</name>
<feature type="domain" description="Reverse transcriptase Ty1/copia-type" evidence="2">
    <location>
        <begin position="358"/>
        <end position="415"/>
    </location>
</feature>
<dbReference type="PANTHER" id="PTHR11439">
    <property type="entry name" value="GAG-POL-RELATED RETROTRANSPOSON"/>
    <property type="match status" value="1"/>
</dbReference>
<dbReference type="Proteomes" id="UP000288805">
    <property type="component" value="Unassembled WGS sequence"/>
</dbReference>
<sequence length="725" mass="81878">MSDISNESTTVPQPSLNNPIITDSSKISPTTSEFHFVQITTIRLNGDNFAPVVDDPNYAIWDAENSMVMTWSVNSMEEDISSNYMCYPTAQELWENIRQGEDNVTKYFNSLKRIWQDLDLFNTYEWKSAEDGLHHKKTMEDNWIFKFLVGLNVEFDEKGPGVAIEGSALVIAGGGHNKAAVFQRKSDERPWAETNPFTTEPVVYSRKKVPGRSKDQLIIPAHGQPKALSNGSLNVSGNPPSIPTHIHASSSSVTDLSLPSHFGPSLEIFALEPGLGLAPIVPTQDLDLDLPIALRKGTRACTKHPIAKYISYSNLSDNYRAFTTNISKLVVPKNIQEALDEPSWKLAVFEEMNALKKNGTWEVVDLPREKKVIGCKWVFTIKSKADGNVERYKARLVAKGFTQTYGIDYQETFAPEEVFMSPPPGFEESFGVRKVCKLKKSLYGLKQLLRAWFERFGKVIKHYGYTQSQADHTMFYKHLNEGKVVILIVYVDDIVLTGDDCNELEKLKGKLAKEFEIEDLGALKYFLGMEFARSKEGIFVNQRKYVLDLLDETGRGLLFKSRGHLQIETYTNADWAGSIVDRRSTSGYCSFVGGNLVTWRSKKQNVVTRSSAEAEFRAVAHGICEIMWIRRLLEELKMTSSSPMKLYCDNKATISVAHNPVLHDRTKHVEVDKHFIKEKIGNGLVCMTYIPTEEQVADVFTKGLHKRQFDFLVGKLAMEDIFKLA</sequence>
<reference evidence="3 4" key="1">
    <citation type="journal article" date="2018" name="PLoS Genet.">
        <title>Population sequencing reveals clonal diversity and ancestral inbreeding in the grapevine cultivar Chardonnay.</title>
        <authorList>
            <person name="Roach M.J."/>
            <person name="Johnson D.L."/>
            <person name="Bohlmann J."/>
            <person name="van Vuuren H.J."/>
            <person name="Jones S.J."/>
            <person name="Pretorius I.S."/>
            <person name="Schmidt S.A."/>
            <person name="Borneman A.R."/>
        </authorList>
    </citation>
    <scope>NUCLEOTIDE SEQUENCE [LARGE SCALE GENOMIC DNA]</scope>
    <source>
        <strain evidence="4">cv. Chardonnay</strain>
        <tissue evidence="3">Leaf</tissue>
    </source>
</reference>
<evidence type="ECO:0000256" key="1">
    <source>
        <dbReference type="SAM" id="MobiDB-lite"/>
    </source>
</evidence>
<comment type="caution">
    <text evidence="3">The sequence shown here is derived from an EMBL/GenBank/DDBJ whole genome shotgun (WGS) entry which is preliminary data.</text>
</comment>
<dbReference type="InterPro" id="IPR043502">
    <property type="entry name" value="DNA/RNA_pol_sf"/>
</dbReference>
<accession>A0A438DNG2</accession>
<dbReference type="PANTHER" id="PTHR11439:SF440">
    <property type="entry name" value="INTEGRASE CATALYTIC DOMAIN-CONTAINING PROTEIN"/>
    <property type="match status" value="1"/>
</dbReference>
<evidence type="ECO:0000313" key="4">
    <source>
        <dbReference type="Proteomes" id="UP000288805"/>
    </source>
</evidence>
<proteinExistence type="predicted"/>
<feature type="region of interest" description="Disordered" evidence="1">
    <location>
        <begin position="1"/>
        <end position="24"/>
    </location>
</feature>
<dbReference type="InterPro" id="IPR013103">
    <property type="entry name" value="RVT_2"/>
</dbReference>
<feature type="domain" description="Reverse transcriptase Ty1/copia-type" evidence="2">
    <location>
        <begin position="416"/>
        <end position="552"/>
    </location>
</feature>
<dbReference type="SUPFAM" id="SSF56672">
    <property type="entry name" value="DNA/RNA polymerases"/>
    <property type="match status" value="1"/>
</dbReference>
<evidence type="ECO:0000259" key="2">
    <source>
        <dbReference type="Pfam" id="PF07727"/>
    </source>
</evidence>
<dbReference type="CDD" id="cd09272">
    <property type="entry name" value="RNase_HI_RT_Ty1"/>
    <property type="match status" value="1"/>
</dbReference>
<dbReference type="AlphaFoldDB" id="A0A438DNG2"/>
<evidence type="ECO:0000313" key="3">
    <source>
        <dbReference type="EMBL" id="RVW36990.1"/>
    </source>
</evidence>
<dbReference type="EMBL" id="QGNW01001551">
    <property type="protein sequence ID" value="RVW36990.1"/>
    <property type="molecule type" value="Genomic_DNA"/>
</dbReference>
<dbReference type="Pfam" id="PF07727">
    <property type="entry name" value="RVT_2"/>
    <property type="match status" value="2"/>
</dbReference>